<dbReference type="KEGG" id="cput:CONPUDRAFT_148003"/>
<organism evidence="1 2">
    <name type="scientific">Coniophora puteana (strain RWD-64-598)</name>
    <name type="common">Brown rot fungus</name>
    <dbReference type="NCBI Taxonomy" id="741705"/>
    <lineage>
        <taxon>Eukaryota</taxon>
        <taxon>Fungi</taxon>
        <taxon>Dikarya</taxon>
        <taxon>Basidiomycota</taxon>
        <taxon>Agaricomycotina</taxon>
        <taxon>Agaricomycetes</taxon>
        <taxon>Agaricomycetidae</taxon>
        <taxon>Boletales</taxon>
        <taxon>Coniophorineae</taxon>
        <taxon>Coniophoraceae</taxon>
        <taxon>Coniophora</taxon>
    </lineage>
</organism>
<evidence type="ECO:0000313" key="1">
    <source>
        <dbReference type="EMBL" id="EIW73789.1"/>
    </source>
</evidence>
<dbReference type="RefSeq" id="XP_007776034.1">
    <property type="nucleotide sequence ID" value="XM_007777844.1"/>
</dbReference>
<sequence length="189" mass="21431">NWEVYQESQIEAVDSCGFGYRLRPIGREIPDASKWCDAIVAKLASYTSIQNATNGDERLGEHILPTRGNAFTISDRLHSYGKINPCPESKQRRHDPHFHTEFCNALISRAVKHNTSTLDCIPRITTSEPLTEVLCDQREAILRPVQPTSTKAECLSSAQTSKIEDGVFTPAYFEHHPFFRLWDEVKGKQ</sequence>
<dbReference type="Proteomes" id="UP000053558">
    <property type="component" value="Unassembled WGS sequence"/>
</dbReference>
<reference evidence="2" key="1">
    <citation type="journal article" date="2012" name="Science">
        <title>The Paleozoic origin of enzymatic lignin decomposition reconstructed from 31 fungal genomes.</title>
        <authorList>
            <person name="Floudas D."/>
            <person name="Binder M."/>
            <person name="Riley R."/>
            <person name="Barry K."/>
            <person name="Blanchette R.A."/>
            <person name="Henrissat B."/>
            <person name="Martinez A.T."/>
            <person name="Otillar R."/>
            <person name="Spatafora J.W."/>
            <person name="Yadav J.S."/>
            <person name="Aerts A."/>
            <person name="Benoit I."/>
            <person name="Boyd A."/>
            <person name="Carlson A."/>
            <person name="Copeland A."/>
            <person name="Coutinho P.M."/>
            <person name="de Vries R.P."/>
            <person name="Ferreira P."/>
            <person name="Findley K."/>
            <person name="Foster B."/>
            <person name="Gaskell J."/>
            <person name="Glotzer D."/>
            <person name="Gorecki P."/>
            <person name="Heitman J."/>
            <person name="Hesse C."/>
            <person name="Hori C."/>
            <person name="Igarashi K."/>
            <person name="Jurgens J.A."/>
            <person name="Kallen N."/>
            <person name="Kersten P."/>
            <person name="Kohler A."/>
            <person name="Kuees U."/>
            <person name="Kumar T.K.A."/>
            <person name="Kuo A."/>
            <person name="LaButti K."/>
            <person name="Larrondo L.F."/>
            <person name="Lindquist E."/>
            <person name="Ling A."/>
            <person name="Lombard V."/>
            <person name="Lucas S."/>
            <person name="Lundell T."/>
            <person name="Martin R."/>
            <person name="McLaughlin D.J."/>
            <person name="Morgenstern I."/>
            <person name="Morin E."/>
            <person name="Murat C."/>
            <person name="Nagy L.G."/>
            <person name="Nolan M."/>
            <person name="Ohm R.A."/>
            <person name="Patyshakuliyeva A."/>
            <person name="Rokas A."/>
            <person name="Ruiz-Duenas F.J."/>
            <person name="Sabat G."/>
            <person name="Salamov A."/>
            <person name="Samejima M."/>
            <person name="Schmutz J."/>
            <person name="Slot J.C."/>
            <person name="St John F."/>
            <person name="Stenlid J."/>
            <person name="Sun H."/>
            <person name="Sun S."/>
            <person name="Syed K."/>
            <person name="Tsang A."/>
            <person name="Wiebenga A."/>
            <person name="Young D."/>
            <person name="Pisabarro A."/>
            <person name="Eastwood D.C."/>
            <person name="Martin F."/>
            <person name="Cullen D."/>
            <person name="Grigoriev I.V."/>
            <person name="Hibbett D.S."/>
        </authorList>
    </citation>
    <scope>NUCLEOTIDE SEQUENCE [LARGE SCALE GENOMIC DNA]</scope>
    <source>
        <strain evidence="2">RWD-64-598 SS2</strain>
    </source>
</reference>
<accession>R7SFD7</accession>
<keyword evidence="2" id="KW-1185">Reference proteome</keyword>
<dbReference type="GeneID" id="19202416"/>
<name>R7SFD7_CONPW</name>
<evidence type="ECO:0000313" key="2">
    <source>
        <dbReference type="Proteomes" id="UP000053558"/>
    </source>
</evidence>
<gene>
    <name evidence="1" type="ORF">CONPUDRAFT_148003</name>
</gene>
<proteinExistence type="predicted"/>
<feature type="non-terminal residue" evidence="1">
    <location>
        <position position="1"/>
    </location>
</feature>
<dbReference type="AlphaFoldDB" id="R7SFD7"/>
<protein>
    <submittedName>
        <fullName evidence="1">Uncharacterized protein</fullName>
    </submittedName>
</protein>
<dbReference type="EMBL" id="JH711683">
    <property type="protein sequence ID" value="EIW73789.1"/>
    <property type="molecule type" value="Genomic_DNA"/>
</dbReference>